<sequence>MQLLSALTALPLFLALAAAQTAQPFSGDSCNGNAFSQYTIGDCSGNCINIGNRAGSINLVRKSGDSHGVTCSVYPASGCQGEYQSVGIQSGVNSGCTYVPGGFQSGGGGEQVAVDKEELEKEEGLEKEKESG</sequence>
<accession>A0A5J5FC38</accession>
<dbReference type="Proteomes" id="UP000326924">
    <property type="component" value="Unassembled WGS sequence"/>
</dbReference>
<dbReference type="EMBL" id="VXIS01000004">
    <property type="protein sequence ID" value="KAA8914680.1"/>
    <property type="molecule type" value="Genomic_DNA"/>
</dbReference>
<name>A0A5J5FC38_9PEZI</name>
<proteinExistence type="predicted"/>
<dbReference type="InParanoid" id="A0A5J5FC38"/>
<evidence type="ECO:0000256" key="1">
    <source>
        <dbReference type="SAM" id="SignalP"/>
    </source>
</evidence>
<organism evidence="2 3">
    <name type="scientific">Sphaerosporella brunnea</name>
    <dbReference type="NCBI Taxonomy" id="1250544"/>
    <lineage>
        <taxon>Eukaryota</taxon>
        <taxon>Fungi</taxon>
        <taxon>Dikarya</taxon>
        <taxon>Ascomycota</taxon>
        <taxon>Pezizomycotina</taxon>
        <taxon>Pezizomycetes</taxon>
        <taxon>Pezizales</taxon>
        <taxon>Pyronemataceae</taxon>
        <taxon>Sphaerosporella</taxon>
    </lineage>
</organism>
<dbReference type="AlphaFoldDB" id="A0A5J5FC38"/>
<keyword evidence="3" id="KW-1185">Reference proteome</keyword>
<feature type="chain" id="PRO_5023910648" evidence="1">
    <location>
        <begin position="20"/>
        <end position="132"/>
    </location>
</feature>
<evidence type="ECO:0000313" key="3">
    <source>
        <dbReference type="Proteomes" id="UP000326924"/>
    </source>
</evidence>
<comment type="caution">
    <text evidence="2">The sequence shown here is derived from an EMBL/GenBank/DDBJ whole genome shotgun (WGS) entry which is preliminary data.</text>
</comment>
<gene>
    <name evidence="2" type="ORF">FN846DRAFT_1018291</name>
</gene>
<feature type="signal peptide" evidence="1">
    <location>
        <begin position="1"/>
        <end position="19"/>
    </location>
</feature>
<protein>
    <submittedName>
        <fullName evidence="2">Uncharacterized protein</fullName>
    </submittedName>
</protein>
<reference evidence="2 3" key="1">
    <citation type="submission" date="2019-09" db="EMBL/GenBank/DDBJ databases">
        <title>Draft genome of the ectomycorrhizal ascomycete Sphaerosporella brunnea.</title>
        <authorList>
            <consortium name="DOE Joint Genome Institute"/>
            <person name="Benucci G.M."/>
            <person name="Marozzi G."/>
            <person name="Antonielli L."/>
            <person name="Sanchez S."/>
            <person name="Marco P."/>
            <person name="Wang X."/>
            <person name="Falini L.B."/>
            <person name="Barry K."/>
            <person name="Haridas S."/>
            <person name="Lipzen A."/>
            <person name="Labutti K."/>
            <person name="Grigoriev I.V."/>
            <person name="Murat C."/>
            <person name="Martin F."/>
            <person name="Albertini E."/>
            <person name="Donnini D."/>
            <person name="Bonito G."/>
        </authorList>
    </citation>
    <scope>NUCLEOTIDE SEQUENCE [LARGE SCALE GENOMIC DNA]</scope>
    <source>
        <strain evidence="2 3">Sb_GMNB300</strain>
    </source>
</reference>
<keyword evidence="1" id="KW-0732">Signal</keyword>
<evidence type="ECO:0000313" key="2">
    <source>
        <dbReference type="EMBL" id="KAA8914680.1"/>
    </source>
</evidence>